<proteinExistence type="predicted"/>
<dbReference type="AlphaFoldDB" id="A0A8D8W2Z6"/>
<accession>A0A8D8W2Z6</accession>
<name>A0A8D8W2Z6_9HEMI</name>
<protein>
    <submittedName>
        <fullName evidence="1">Uncharacterized protein</fullName>
    </submittedName>
</protein>
<dbReference type="EMBL" id="HBUF01124981">
    <property type="protein sequence ID" value="CAG6642928.1"/>
    <property type="molecule type" value="Transcribed_RNA"/>
</dbReference>
<organism evidence="1">
    <name type="scientific">Cacopsylla melanoneura</name>
    <dbReference type="NCBI Taxonomy" id="428564"/>
    <lineage>
        <taxon>Eukaryota</taxon>
        <taxon>Metazoa</taxon>
        <taxon>Ecdysozoa</taxon>
        <taxon>Arthropoda</taxon>
        <taxon>Hexapoda</taxon>
        <taxon>Insecta</taxon>
        <taxon>Pterygota</taxon>
        <taxon>Neoptera</taxon>
        <taxon>Paraneoptera</taxon>
        <taxon>Hemiptera</taxon>
        <taxon>Sternorrhyncha</taxon>
        <taxon>Psylloidea</taxon>
        <taxon>Psyllidae</taxon>
        <taxon>Psyllinae</taxon>
        <taxon>Cacopsylla</taxon>
    </lineage>
</organism>
<reference evidence="1" key="1">
    <citation type="submission" date="2021-05" db="EMBL/GenBank/DDBJ databases">
        <authorList>
            <person name="Alioto T."/>
            <person name="Alioto T."/>
            <person name="Gomez Garrido J."/>
        </authorList>
    </citation>
    <scope>NUCLEOTIDE SEQUENCE</scope>
</reference>
<evidence type="ECO:0000313" key="1">
    <source>
        <dbReference type="EMBL" id="CAG6642949.1"/>
    </source>
</evidence>
<sequence length="116" mass="13715">MVLIFESHFESNQSKLKLFLFLFRFNYKSFSVYFLYKNLHFFYQPQTTAETATITETERFGRNKKKALLRSFCARCSCTDVNKIRYNDNTGFLLGKVGWLPILDFGKSCEFCKQTP</sequence>
<dbReference type="EMBL" id="HBUF01124984">
    <property type="protein sequence ID" value="CAG6642949.1"/>
    <property type="molecule type" value="Transcribed_RNA"/>
</dbReference>